<comment type="caution">
    <text evidence="2">The sequence shown here is derived from an EMBL/GenBank/DDBJ whole genome shotgun (WGS) entry which is preliminary data.</text>
</comment>
<gene>
    <name evidence="2" type="ORF">SAMEA3649733_04539</name>
</gene>
<dbReference type="Proteomes" id="UP000259497">
    <property type="component" value="Unassembled WGS sequence"/>
</dbReference>
<evidence type="ECO:0000313" key="2">
    <source>
        <dbReference type="EMBL" id="SVS28789.1"/>
    </source>
</evidence>
<dbReference type="RefSeq" id="WP_117027816.1">
    <property type="nucleotide sequence ID" value="NZ_AP023149.1"/>
</dbReference>
<name>A0ABD7NTN7_KLEPN</name>
<evidence type="ECO:0000256" key="1">
    <source>
        <dbReference type="SAM" id="Phobius"/>
    </source>
</evidence>
<proteinExistence type="predicted"/>
<keyword evidence="1" id="KW-0472">Membrane</keyword>
<dbReference type="AlphaFoldDB" id="A0ABD7NTN7"/>
<keyword evidence="1" id="KW-1133">Transmembrane helix</keyword>
<protein>
    <submittedName>
        <fullName evidence="2">Uncharacterized protein</fullName>
    </submittedName>
</protein>
<sequence>MENVITFIVIFLIIITLVLMTASNKGSVEEYRKHKGEYLKRNNLKATDFVWFKRNVDNEIGFSVDCEKITVVSIVGKRTRKGYKYIAFKKDFLAKDILEVSLVEDDNITQTIKNNGSVLGRGVLGAVTFGVGGAVVGALSASSNKTIDTKTIIRKIEFGITINDLDNPLNNFVVFEGNISPNSKEYNNIKSKLVSLVSRVKISSGLFK</sequence>
<evidence type="ECO:0000313" key="3">
    <source>
        <dbReference type="Proteomes" id="UP000259497"/>
    </source>
</evidence>
<reference evidence="2 3" key="1">
    <citation type="submission" date="2018-08" db="EMBL/GenBank/DDBJ databases">
        <authorList>
            <consortium name="Pathogen Informatics"/>
        </authorList>
    </citation>
    <scope>NUCLEOTIDE SEQUENCE [LARGE SCALE GENOMIC DNA]</scope>
    <source>
        <strain evidence="2 3">EuSCAPE_GR114</strain>
    </source>
</reference>
<feature type="transmembrane region" description="Helical" evidence="1">
    <location>
        <begin position="6"/>
        <end position="23"/>
    </location>
</feature>
<dbReference type="EMBL" id="UIXM01000019">
    <property type="protein sequence ID" value="SVS28789.1"/>
    <property type="molecule type" value="Genomic_DNA"/>
</dbReference>
<organism evidence="2 3">
    <name type="scientific">Klebsiella pneumoniae</name>
    <dbReference type="NCBI Taxonomy" id="573"/>
    <lineage>
        <taxon>Bacteria</taxon>
        <taxon>Pseudomonadati</taxon>
        <taxon>Pseudomonadota</taxon>
        <taxon>Gammaproteobacteria</taxon>
        <taxon>Enterobacterales</taxon>
        <taxon>Enterobacteriaceae</taxon>
        <taxon>Klebsiella/Raoultella group</taxon>
        <taxon>Klebsiella</taxon>
        <taxon>Klebsiella pneumoniae complex</taxon>
    </lineage>
</organism>
<keyword evidence="1" id="KW-0812">Transmembrane</keyword>
<accession>A0ABD7NTN7</accession>